<dbReference type="GO" id="GO:0005829">
    <property type="term" value="C:cytosol"/>
    <property type="evidence" value="ECO:0007669"/>
    <property type="project" value="TreeGrafter"/>
</dbReference>
<dbReference type="AlphaFoldDB" id="A0A3B0UIE3"/>
<dbReference type="GO" id="GO:0008837">
    <property type="term" value="F:diaminopimelate epimerase activity"/>
    <property type="evidence" value="ECO:0007669"/>
    <property type="project" value="UniProtKB-EC"/>
</dbReference>
<feature type="non-terminal residue" evidence="3">
    <location>
        <position position="1"/>
    </location>
</feature>
<dbReference type="InterPro" id="IPR001653">
    <property type="entry name" value="DAP_epimerase_DapF"/>
</dbReference>
<dbReference type="PANTHER" id="PTHR31689:SF0">
    <property type="entry name" value="DIAMINOPIMELATE EPIMERASE"/>
    <property type="match status" value="1"/>
</dbReference>
<reference evidence="3" key="1">
    <citation type="submission" date="2018-06" db="EMBL/GenBank/DDBJ databases">
        <authorList>
            <person name="Zhirakovskaya E."/>
        </authorList>
    </citation>
    <scope>NUCLEOTIDE SEQUENCE</scope>
</reference>
<dbReference type="Gene3D" id="3.10.310.10">
    <property type="entry name" value="Diaminopimelate Epimerase, Chain A, domain 1"/>
    <property type="match status" value="2"/>
</dbReference>
<evidence type="ECO:0000313" key="3">
    <source>
        <dbReference type="EMBL" id="VAW28860.1"/>
    </source>
</evidence>
<dbReference type="EMBL" id="UOES01000471">
    <property type="protein sequence ID" value="VAW28860.1"/>
    <property type="molecule type" value="Genomic_DNA"/>
</dbReference>
<sequence>DGLILIENSDSEEFEMVFYNPDGSQSLCGNGSRAAIRFAESLKIIEKKISFAAYDGPHQAIIKEQSINLQMGNVQNGRQIEGGIFLDTGSPHYVLFVENVQQIDVVTEGRKWRHSGLFGEGGANVNFVEIKDKTNIYVRTYERGVENETLSCGTGVTASALAASEKGCTSPLIIKTKGGILEVSYQQVDSGYKNVWLEGPAEHVFSGKINL</sequence>
<proteinExistence type="inferred from homology"/>
<evidence type="ECO:0000256" key="2">
    <source>
        <dbReference type="ARBA" id="ARBA00023235"/>
    </source>
</evidence>
<dbReference type="NCBIfam" id="TIGR00652">
    <property type="entry name" value="DapF"/>
    <property type="match status" value="1"/>
</dbReference>
<dbReference type="GO" id="GO:0009089">
    <property type="term" value="P:lysine biosynthetic process via diaminopimelate"/>
    <property type="evidence" value="ECO:0007669"/>
    <property type="project" value="InterPro"/>
</dbReference>
<dbReference type="Pfam" id="PF01678">
    <property type="entry name" value="DAP_epimerase"/>
    <property type="match status" value="1"/>
</dbReference>
<dbReference type="PANTHER" id="PTHR31689">
    <property type="entry name" value="DIAMINOPIMELATE EPIMERASE, CHLOROPLASTIC"/>
    <property type="match status" value="1"/>
</dbReference>
<comment type="similarity">
    <text evidence="1">Belongs to the diaminopimelate epimerase family.</text>
</comment>
<dbReference type="SUPFAM" id="SSF54506">
    <property type="entry name" value="Diaminopimelate epimerase-like"/>
    <property type="match status" value="2"/>
</dbReference>
<gene>
    <name evidence="3" type="ORF">MNBD_BACTEROID06-1073</name>
</gene>
<accession>A0A3B0UIE3</accession>
<protein>
    <submittedName>
        <fullName evidence="3">Diaminopimelate epimerase</fullName>
        <ecNumber evidence="3">5.1.1.7</ecNumber>
    </submittedName>
</protein>
<keyword evidence="2 3" id="KW-0413">Isomerase</keyword>
<evidence type="ECO:0000256" key="1">
    <source>
        <dbReference type="ARBA" id="ARBA00010219"/>
    </source>
</evidence>
<organism evidence="3">
    <name type="scientific">hydrothermal vent metagenome</name>
    <dbReference type="NCBI Taxonomy" id="652676"/>
    <lineage>
        <taxon>unclassified sequences</taxon>
        <taxon>metagenomes</taxon>
        <taxon>ecological metagenomes</taxon>
    </lineage>
</organism>
<dbReference type="EC" id="5.1.1.7" evidence="3"/>
<name>A0A3B0UIE3_9ZZZZ</name>